<evidence type="ECO:0000313" key="1">
    <source>
        <dbReference type="Ensembl" id="ENSHHUP00000035364.1"/>
    </source>
</evidence>
<dbReference type="PANTHER" id="PTHR32341">
    <property type="entry name" value="INTERFERON-INDUCIBLE GTPASE"/>
    <property type="match status" value="1"/>
</dbReference>
<dbReference type="Ensembl" id="ENSHHUT00000036786.1">
    <property type="protein sequence ID" value="ENSHHUP00000035364.1"/>
    <property type="gene ID" value="ENSHHUG00000022224.1"/>
</dbReference>
<dbReference type="InterPro" id="IPR051515">
    <property type="entry name" value="IRG"/>
</dbReference>
<reference evidence="1" key="3">
    <citation type="submission" date="2025-09" db="UniProtKB">
        <authorList>
            <consortium name="Ensembl"/>
        </authorList>
    </citation>
    <scope>IDENTIFICATION</scope>
</reference>
<dbReference type="PANTHER" id="PTHR32341:SF10">
    <property type="entry name" value="INTERFERON-INDUCIBLE GTPASE 5"/>
    <property type="match status" value="1"/>
</dbReference>
<proteinExistence type="predicted"/>
<sequence length="215" mass="23906">KIDATIDAERKRKKNFNQDERLEKVLTDNCRIYFLCKLSKCQPIFFFFTKSLFSSSPELPDHKGLVLLLASPNMSLKINQRKNEALQANIWRSALVSGWVAAIPISGLSFSVDITILSLQSLAGRTNVPVEELKAVLKSPLNKKISQDTFIKILTKAAGSTLMVAEYFLSTIPVLGSMAAGGMSYGTTYYILKSCLNELTEDAQNVLMKALKVYE</sequence>
<keyword evidence="2" id="KW-1185">Reference proteome</keyword>
<dbReference type="AlphaFoldDB" id="A0A4W5MC28"/>
<organism evidence="1 2">
    <name type="scientific">Hucho hucho</name>
    <name type="common">huchen</name>
    <dbReference type="NCBI Taxonomy" id="62062"/>
    <lineage>
        <taxon>Eukaryota</taxon>
        <taxon>Metazoa</taxon>
        <taxon>Chordata</taxon>
        <taxon>Craniata</taxon>
        <taxon>Vertebrata</taxon>
        <taxon>Euteleostomi</taxon>
        <taxon>Actinopterygii</taxon>
        <taxon>Neopterygii</taxon>
        <taxon>Teleostei</taxon>
        <taxon>Protacanthopterygii</taxon>
        <taxon>Salmoniformes</taxon>
        <taxon>Salmonidae</taxon>
        <taxon>Salmoninae</taxon>
        <taxon>Hucho</taxon>
    </lineage>
</organism>
<reference evidence="2" key="1">
    <citation type="submission" date="2018-06" db="EMBL/GenBank/DDBJ databases">
        <title>Genome assembly of Danube salmon.</title>
        <authorList>
            <person name="Macqueen D.J."/>
            <person name="Gundappa M.K."/>
        </authorList>
    </citation>
    <scope>NUCLEOTIDE SEQUENCE [LARGE SCALE GENOMIC DNA]</scope>
</reference>
<evidence type="ECO:0000313" key="2">
    <source>
        <dbReference type="Proteomes" id="UP000314982"/>
    </source>
</evidence>
<protein>
    <submittedName>
        <fullName evidence="1">Uncharacterized protein</fullName>
    </submittedName>
</protein>
<name>A0A4W5MC28_9TELE</name>
<accession>A0A4W5MC28</accession>
<dbReference type="GeneTree" id="ENSGT00950000183007"/>
<dbReference type="Proteomes" id="UP000314982">
    <property type="component" value="Unassembled WGS sequence"/>
</dbReference>
<reference evidence="1" key="2">
    <citation type="submission" date="2025-08" db="UniProtKB">
        <authorList>
            <consortium name="Ensembl"/>
        </authorList>
    </citation>
    <scope>IDENTIFICATION</scope>
</reference>